<evidence type="ECO:0000313" key="2">
    <source>
        <dbReference type="EMBL" id="QLG47981.1"/>
    </source>
</evidence>
<dbReference type="OrthoDB" id="271604at2157"/>
<dbReference type="Pfam" id="PF18545">
    <property type="entry name" value="HalOD1"/>
    <property type="match status" value="1"/>
</dbReference>
<dbReference type="EMBL" id="CP058601">
    <property type="protein sequence ID" value="QLG47981.1"/>
    <property type="molecule type" value="Genomic_DNA"/>
</dbReference>
<organism evidence="2 3">
    <name type="scientific">Natrinema halophilum</name>
    <dbReference type="NCBI Taxonomy" id="1699371"/>
    <lineage>
        <taxon>Archaea</taxon>
        <taxon>Methanobacteriati</taxon>
        <taxon>Methanobacteriota</taxon>
        <taxon>Stenosarchaea group</taxon>
        <taxon>Halobacteria</taxon>
        <taxon>Halobacteriales</taxon>
        <taxon>Natrialbaceae</taxon>
        <taxon>Natrinema</taxon>
    </lineage>
</organism>
<proteinExistence type="predicted"/>
<evidence type="ECO:0000259" key="1">
    <source>
        <dbReference type="Pfam" id="PF18545"/>
    </source>
</evidence>
<gene>
    <name evidence="2" type="ORF">HYG82_03545</name>
</gene>
<dbReference type="InterPro" id="IPR040624">
    <property type="entry name" value="HalOD1"/>
</dbReference>
<dbReference type="AlphaFoldDB" id="A0A7D5KBT2"/>
<keyword evidence="3" id="KW-1185">Reference proteome</keyword>
<feature type="domain" description="Halobacterial output" evidence="1">
    <location>
        <begin position="19"/>
        <end position="83"/>
    </location>
</feature>
<dbReference type="KEGG" id="haly:HYG82_03545"/>
<accession>A0A7D5KBT2</accession>
<dbReference type="Proteomes" id="UP000509241">
    <property type="component" value="Chromosome"/>
</dbReference>
<evidence type="ECO:0000313" key="3">
    <source>
        <dbReference type="Proteomes" id="UP000509241"/>
    </source>
</evidence>
<name>A0A7D5KBT2_9EURY</name>
<dbReference type="GeneID" id="56032334"/>
<sequence>MSSDSDSSSHPTFEHTYDDETPVSTAIIQAVCAVENVDPVDAPADLGFTLYEHVDPEALDRIVKENPDSADVQVELLVAGYDGLIRNEQVDVQSVRYFR</sequence>
<dbReference type="RefSeq" id="WP_179259723.1">
    <property type="nucleotide sequence ID" value="NZ_CP058601.1"/>
</dbReference>
<protein>
    <recommendedName>
        <fullName evidence="1">Halobacterial output domain-containing protein</fullName>
    </recommendedName>
</protein>
<reference evidence="2 3" key="1">
    <citation type="submission" date="2020-07" db="EMBL/GenBank/DDBJ databases">
        <authorList>
            <person name="Cui H."/>
        </authorList>
    </citation>
    <scope>NUCLEOTIDE SEQUENCE [LARGE SCALE GENOMIC DNA]</scope>
    <source>
        <strain evidence="2 3">YPL8</strain>
    </source>
</reference>